<reference evidence="1 2" key="1">
    <citation type="submission" date="2021-06" db="EMBL/GenBank/DDBJ databases">
        <authorList>
            <person name="Palmer J.M."/>
        </authorList>
    </citation>
    <scope>NUCLEOTIDE SEQUENCE [LARGE SCALE GENOMIC DNA]</scope>
    <source>
        <strain evidence="1 2">MEX-2019</strain>
        <tissue evidence="1">Muscle</tissue>
    </source>
</reference>
<organism evidence="1 2">
    <name type="scientific">Crenichthys baileyi</name>
    <name type="common">White River springfish</name>
    <dbReference type="NCBI Taxonomy" id="28760"/>
    <lineage>
        <taxon>Eukaryota</taxon>
        <taxon>Metazoa</taxon>
        <taxon>Chordata</taxon>
        <taxon>Craniata</taxon>
        <taxon>Vertebrata</taxon>
        <taxon>Euteleostomi</taxon>
        <taxon>Actinopterygii</taxon>
        <taxon>Neopterygii</taxon>
        <taxon>Teleostei</taxon>
        <taxon>Neoteleostei</taxon>
        <taxon>Acanthomorphata</taxon>
        <taxon>Ovalentaria</taxon>
        <taxon>Atherinomorphae</taxon>
        <taxon>Cyprinodontiformes</taxon>
        <taxon>Goodeidae</taxon>
        <taxon>Crenichthys</taxon>
    </lineage>
</organism>
<name>A0AAV9QP75_9TELE</name>
<comment type="caution">
    <text evidence="1">The sequence shown here is derived from an EMBL/GenBank/DDBJ whole genome shotgun (WGS) entry which is preliminary data.</text>
</comment>
<gene>
    <name evidence="1" type="ORF">CRENBAI_011299</name>
</gene>
<sequence>MERSRTAVYSRSTCLLHYLKSYTERLEQPGLISEQPQSQPKRGSLVGVFRNRWTPSGITQEKIASQPLQHHFYWFRYQDHLTSQREPFVMGGKGASSLCNSLPSHLLVGMKARRVGSIGTVPGSCRICTVGVEESFPPP</sequence>
<dbReference type="Proteomes" id="UP001311232">
    <property type="component" value="Unassembled WGS sequence"/>
</dbReference>
<evidence type="ECO:0000313" key="2">
    <source>
        <dbReference type="Proteomes" id="UP001311232"/>
    </source>
</evidence>
<dbReference type="EMBL" id="JAHHUM010003097">
    <property type="protein sequence ID" value="KAK5598431.1"/>
    <property type="molecule type" value="Genomic_DNA"/>
</dbReference>
<proteinExistence type="predicted"/>
<protein>
    <submittedName>
        <fullName evidence="1">Uncharacterized protein</fullName>
    </submittedName>
</protein>
<keyword evidence="2" id="KW-1185">Reference proteome</keyword>
<dbReference type="AlphaFoldDB" id="A0AAV9QP75"/>
<accession>A0AAV9QP75</accession>
<evidence type="ECO:0000313" key="1">
    <source>
        <dbReference type="EMBL" id="KAK5598431.1"/>
    </source>
</evidence>